<protein>
    <submittedName>
        <fullName evidence="1">Uncharacterized protein</fullName>
    </submittedName>
</protein>
<organism evidence="1 2">
    <name type="scientific">Cardiocondyla obscurior</name>
    <dbReference type="NCBI Taxonomy" id="286306"/>
    <lineage>
        <taxon>Eukaryota</taxon>
        <taxon>Metazoa</taxon>
        <taxon>Ecdysozoa</taxon>
        <taxon>Arthropoda</taxon>
        <taxon>Hexapoda</taxon>
        <taxon>Insecta</taxon>
        <taxon>Pterygota</taxon>
        <taxon>Neoptera</taxon>
        <taxon>Endopterygota</taxon>
        <taxon>Hymenoptera</taxon>
        <taxon>Apocrita</taxon>
        <taxon>Aculeata</taxon>
        <taxon>Formicoidea</taxon>
        <taxon>Formicidae</taxon>
        <taxon>Myrmicinae</taxon>
        <taxon>Cardiocondyla</taxon>
    </lineage>
</organism>
<dbReference type="Proteomes" id="UP001430953">
    <property type="component" value="Unassembled WGS sequence"/>
</dbReference>
<name>A0AAW2EQ67_9HYME</name>
<sequence length="122" mass="14407">MLVLKRQTCHGFLSPGSRSLRNYTVDRGRFRFSHPFESKSRTDARRGARWDARRWKFGRSDGARSLLRVLVDTYAHRANLLLRAYIYMQRHKHPSHTPTHIKGHVYWRDASVQALIDNITTF</sequence>
<proteinExistence type="predicted"/>
<dbReference type="AlphaFoldDB" id="A0AAW2EQ67"/>
<evidence type="ECO:0000313" key="2">
    <source>
        <dbReference type="Proteomes" id="UP001430953"/>
    </source>
</evidence>
<evidence type="ECO:0000313" key="1">
    <source>
        <dbReference type="EMBL" id="KAL0104489.1"/>
    </source>
</evidence>
<dbReference type="EMBL" id="JADYXP020000020">
    <property type="protein sequence ID" value="KAL0104489.1"/>
    <property type="molecule type" value="Genomic_DNA"/>
</dbReference>
<keyword evidence="2" id="KW-1185">Reference proteome</keyword>
<accession>A0AAW2EQ67</accession>
<reference evidence="1 2" key="1">
    <citation type="submission" date="2023-03" db="EMBL/GenBank/DDBJ databases">
        <title>High recombination rates correlate with genetic variation in Cardiocondyla obscurior ants.</title>
        <authorList>
            <person name="Errbii M."/>
        </authorList>
    </citation>
    <scope>NUCLEOTIDE SEQUENCE [LARGE SCALE GENOMIC DNA]</scope>
    <source>
        <strain evidence="1">Alpha-2009</strain>
        <tissue evidence="1">Whole body</tissue>
    </source>
</reference>
<comment type="caution">
    <text evidence="1">The sequence shown here is derived from an EMBL/GenBank/DDBJ whole genome shotgun (WGS) entry which is preliminary data.</text>
</comment>
<gene>
    <name evidence="1" type="ORF">PUN28_017305</name>
</gene>